<evidence type="ECO:0000259" key="1">
    <source>
        <dbReference type="Pfam" id="PF00535"/>
    </source>
</evidence>
<organism evidence="2 3">
    <name type="scientific">Kolteria novifilia</name>
    <dbReference type="NCBI Taxonomy" id="2527975"/>
    <lineage>
        <taxon>Bacteria</taxon>
        <taxon>Pseudomonadati</taxon>
        <taxon>Planctomycetota</taxon>
        <taxon>Planctomycetia</taxon>
        <taxon>Kolteriales</taxon>
        <taxon>Kolteriaceae</taxon>
        <taxon>Kolteria</taxon>
    </lineage>
</organism>
<dbReference type="SUPFAM" id="SSF53448">
    <property type="entry name" value="Nucleotide-diphospho-sugar transferases"/>
    <property type="match status" value="1"/>
</dbReference>
<dbReference type="Gene3D" id="3.90.550.10">
    <property type="entry name" value="Spore Coat Polysaccharide Biosynthesis Protein SpsA, Chain A"/>
    <property type="match status" value="1"/>
</dbReference>
<evidence type="ECO:0000313" key="3">
    <source>
        <dbReference type="Proteomes" id="UP000317093"/>
    </source>
</evidence>
<feature type="domain" description="Glycosyltransferase 2-like" evidence="1">
    <location>
        <begin position="39"/>
        <end position="127"/>
    </location>
</feature>
<name>A0A518BAH1_9BACT</name>
<sequence length="397" mass="46044">MRLAATPTDAAWGSRLAPLDCWTRPEVSPGTKYRLLALLPVRDRQALLPACLDSLRGAVDGVVALDDGSEDHTPRILREDPLVVRILHRQRRDLAEWDDAANRYLLHQAVSHFCPEWTLVIDSDEELEGSFRDHRETLLGAPASVRAYAFPLVSTDGERISAPIHLPRMYRYVGDAPFAQRRLHGLPIPLSVLEQETRLLSIRFFHHSGTDRQRRERFEKYRVADPHREFQDSYDNLLRPKTVHPLLPPEPELRMDDYWIENAHRPRFFTGDEDGPTRNDRSRHGDRFREAVALLGEVMIERVVLKERIERRRYRVVHVDVPSLSWEVEPELAWLVEHFRIVRRPDELAAAFTRTWRSAVAEAGETLLLFLHEGLERGLFAHGVRRLFRDDACRGTK</sequence>
<keyword evidence="3" id="KW-1185">Reference proteome</keyword>
<protein>
    <recommendedName>
        <fullName evidence="1">Glycosyltransferase 2-like domain-containing protein</fullName>
    </recommendedName>
</protein>
<dbReference type="KEGG" id="knv:Pan216_48630"/>
<evidence type="ECO:0000313" key="2">
    <source>
        <dbReference type="EMBL" id="QDU63982.1"/>
    </source>
</evidence>
<dbReference type="InterPro" id="IPR029044">
    <property type="entry name" value="Nucleotide-diphossugar_trans"/>
</dbReference>
<reference evidence="2 3" key="1">
    <citation type="submission" date="2019-02" db="EMBL/GenBank/DDBJ databases">
        <title>Deep-cultivation of Planctomycetes and their phenomic and genomic characterization uncovers novel biology.</title>
        <authorList>
            <person name="Wiegand S."/>
            <person name="Jogler M."/>
            <person name="Boedeker C."/>
            <person name="Pinto D."/>
            <person name="Vollmers J."/>
            <person name="Rivas-Marin E."/>
            <person name="Kohn T."/>
            <person name="Peeters S.H."/>
            <person name="Heuer A."/>
            <person name="Rast P."/>
            <person name="Oberbeckmann S."/>
            <person name="Bunk B."/>
            <person name="Jeske O."/>
            <person name="Meyerdierks A."/>
            <person name="Storesund J.E."/>
            <person name="Kallscheuer N."/>
            <person name="Luecker S."/>
            <person name="Lage O.M."/>
            <person name="Pohl T."/>
            <person name="Merkel B.J."/>
            <person name="Hornburger P."/>
            <person name="Mueller R.-W."/>
            <person name="Bruemmer F."/>
            <person name="Labrenz M."/>
            <person name="Spormann A.M."/>
            <person name="Op den Camp H."/>
            <person name="Overmann J."/>
            <person name="Amann R."/>
            <person name="Jetten M.S.M."/>
            <person name="Mascher T."/>
            <person name="Medema M.H."/>
            <person name="Devos D.P."/>
            <person name="Kaster A.-K."/>
            <person name="Ovreas L."/>
            <person name="Rohde M."/>
            <person name="Galperin M.Y."/>
            <person name="Jogler C."/>
        </authorList>
    </citation>
    <scope>NUCLEOTIDE SEQUENCE [LARGE SCALE GENOMIC DNA]</scope>
    <source>
        <strain evidence="2 3">Pan216</strain>
    </source>
</reference>
<dbReference type="InterPro" id="IPR001173">
    <property type="entry name" value="Glyco_trans_2-like"/>
</dbReference>
<proteinExistence type="predicted"/>
<dbReference type="EMBL" id="CP036279">
    <property type="protein sequence ID" value="QDU63982.1"/>
    <property type="molecule type" value="Genomic_DNA"/>
</dbReference>
<gene>
    <name evidence="2" type="ORF">Pan216_48630</name>
</gene>
<dbReference type="AlphaFoldDB" id="A0A518BAH1"/>
<dbReference type="Pfam" id="PF00535">
    <property type="entry name" value="Glycos_transf_2"/>
    <property type="match status" value="1"/>
</dbReference>
<accession>A0A518BAH1</accession>
<dbReference type="Proteomes" id="UP000317093">
    <property type="component" value="Chromosome"/>
</dbReference>